<sequence>MNRNNTREKWLDAGLQVLAAEGAGGLRIDRIAARLKLSKGSFHHHFSGADGYKRELLAQIEAMAIDALEQQIGAAPTPGDARAVLTQLTQLVAGGRAGIYHPELELAVRAWASWDDEVNRVQGRIDRARLMALQRIWRPHVATDSDARVAALLPYLVALGAAVSVPPVGPEELGRVYEMLLPLVPEPGA</sequence>
<dbReference type="AlphaFoldDB" id="A0A1X0JM79"/>
<dbReference type="RefSeq" id="WP_165799814.1">
    <property type="nucleotide sequence ID" value="NZ_MVIM01000009.1"/>
</dbReference>
<organism evidence="4 5">
    <name type="scientific">Mycolicibacterium tusciae</name>
    <dbReference type="NCBI Taxonomy" id="75922"/>
    <lineage>
        <taxon>Bacteria</taxon>
        <taxon>Bacillati</taxon>
        <taxon>Actinomycetota</taxon>
        <taxon>Actinomycetes</taxon>
        <taxon>Mycobacteriales</taxon>
        <taxon>Mycobacteriaceae</taxon>
        <taxon>Mycolicibacterium</taxon>
    </lineage>
</organism>
<dbReference type="PANTHER" id="PTHR30055:SF239">
    <property type="entry name" value="TRANSCRIPTIONAL REGULATORY PROTEIN"/>
    <property type="match status" value="1"/>
</dbReference>
<evidence type="ECO:0000313" key="4">
    <source>
        <dbReference type="EMBL" id="ORB64028.1"/>
    </source>
</evidence>
<name>A0A1X0JM79_9MYCO</name>
<dbReference type="InterPro" id="IPR009057">
    <property type="entry name" value="Homeodomain-like_sf"/>
</dbReference>
<dbReference type="GO" id="GO:0003700">
    <property type="term" value="F:DNA-binding transcription factor activity"/>
    <property type="evidence" value="ECO:0007669"/>
    <property type="project" value="TreeGrafter"/>
</dbReference>
<gene>
    <name evidence="4" type="ORF">BST47_18140</name>
</gene>
<protein>
    <recommendedName>
        <fullName evidence="3">HTH tetR-type domain-containing protein</fullName>
    </recommendedName>
</protein>
<dbReference type="STRING" id="75922.BST47_18140"/>
<evidence type="ECO:0000256" key="1">
    <source>
        <dbReference type="ARBA" id="ARBA00023125"/>
    </source>
</evidence>
<keyword evidence="5" id="KW-1185">Reference proteome</keyword>
<dbReference type="Gene3D" id="1.10.357.10">
    <property type="entry name" value="Tetracycline Repressor, domain 2"/>
    <property type="match status" value="1"/>
</dbReference>
<dbReference type="Pfam" id="PF00440">
    <property type="entry name" value="TetR_N"/>
    <property type="match status" value="1"/>
</dbReference>
<dbReference type="GO" id="GO:0000976">
    <property type="term" value="F:transcription cis-regulatory region binding"/>
    <property type="evidence" value="ECO:0007669"/>
    <property type="project" value="TreeGrafter"/>
</dbReference>
<reference evidence="4 5" key="1">
    <citation type="submission" date="2017-02" db="EMBL/GenBank/DDBJ databases">
        <title>The new phylogeny of genus Mycobacterium.</title>
        <authorList>
            <person name="Tortoli E."/>
            <person name="Trovato A."/>
            <person name="Cirillo D.M."/>
        </authorList>
    </citation>
    <scope>NUCLEOTIDE SEQUENCE [LARGE SCALE GENOMIC DNA]</scope>
    <source>
        <strain evidence="4 5">DSM 44338</strain>
    </source>
</reference>
<feature type="DNA-binding region" description="H-T-H motif" evidence="2">
    <location>
        <begin position="27"/>
        <end position="46"/>
    </location>
</feature>
<dbReference type="EMBL" id="MVIM01000009">
    <property type="protein sequence ID" value="ORB64028.1"/>
    <property type="molecule type" value="Genomic_DNA"/>
</dbReference>
<feature type="domain" description="HTH tetR-type" evidence="3">
    <location>
        <begin position="4"/>
        <end position="64"/>
    </location>
</feature>
<dbReference type="InterPro" id="IPR050109">
    <property type="entry name" value="HTH-type_TetR-like_transc_reg"/>
</dbReference>
<evidence type="ECO:0000259" key="3">
    <source>
        <dbReference type="PROSITE" id="PS50977"/>
    </source>
</evidence>
<evidence type="ECO:0000256" key="2">
    <source>
        <dbReference type="PROSITE-ProRule" id="PRU00335"/>
    </source>
</evidence>
<dbReference type="Proteomes" id="UP000192411">
    <property type="component" value="Unassembled WGS sequence"/>
</dbReference>
<keyword evidence="1 2" id="KW-0238">DNA-binding</keyword>
<dbReference type="InterPro" id="IPR001647">
    <property type="entry name" value="HTH_TetR"/>
</dbReference>
<proteinExistence type="predicted"/>
<dbReference type="SUPFAM" id="SSF46689">
    <property type="entry name" value="Homeodomain-like"/>
    <property type="match status" value="1"/>
</dbReference>
<accession>A0A1X0JM79</accession>
<dbReference type="PANTHER" id="PTHR30055">
    <property type="entry name" value="HTH-TYPE TRANSCRIPTIONAL REGULATOR RUTR"/>
    <property type="match status" value="1"/>
</dbReference>
<comment type="caution">
    <text evidence="4">The sequence shown here is derived from an EMBL/GenBank/DDBJ whole genome shotgun (WGS) entry which is preliminary data.</text>
</comment>
<dbReference type="PROSITE" id="PS50977">
    <property type="entry name" value="HTH_TETR_2"/>
    <property type="match status" value="1"/>
</dbReference>
<evidence type="ECO:0000313" key="5">
    <source>
        <dbReference type="Proteomes" id="UP000192411"/>
    </source>
</evidence>